<proteinExistence type="predicted"/>
<evidence type="ECO:0000313" key="2">
    <source>
        <dbReference type="EMBL" id="ABP73894.1"/>
    </source>
</evidence>
<reference evidence="2" key="1">
    <citation type="submission" date="2007-04" db="EMBL/GenBank/DDBJ databases">
        <title>Complete sequence of Shewanella putrefaciens CN-32.</title>
        <authorList>
            <consortium name="US DOE Joint Genome Institute"/>
            <person name="Copeland A."/>
            <person name="Lucas S."/>
            <person name="Lapidus A."/>
            <person name="Barry K."/>
            <person name="Detter J.C."/>
            <person name="Glavina del Rio T."/>
            <person name="Hammon N."/>
            <person name="Israni S."/>
            <person name="Dalin E."/>
            <person name="Tice H."/>
            <person name="Pitluck S."/>
            <person name="Chain P."/>
            <person name="Malfatti S."/>
            <person name="Shin M."/>
            <person name="Vergez L."/>
            <person name="Schmutz J."/>
            <person name="Larimer F."/>
            <person name="Land M."/>
            <person name="Hauser L."/>
            <person name="Kyrpides N."/>
            <person name="Mikhailova N."/>
            <person name="Romine M.F."/>
            <person name="Fredrickson J."/>
            <person name="Tiedje J."/>
            <person name="Richardson P."/>
        </authorList>
    </citation>
    <scope>NUCLEOTIDE SEQUENCE [LARGE SCALE GENOMIC DNA]</scope>
    <source>
        <strain evidence="2">CN-32</strain>
    </source>
</reference>
<dbReference type="AlphaFoldDB" id="A4Y1R1"/>
<dbReference type="KEGG" id="spc:Sputcn32_0158"/>
<dbReference type="STRING" id="319224.Sputcn32_0158"/>
<name>A4Y1R1_SHEPC</name>
<accession>A4Y1R1</accession>
<dbReference type="HOGENOM" id="CLU_039725_3_0_6"/>
<protein>
    <submittedName>
        <fullName evidence="2">KAP P-loop domain protein</fullName>
    </submittedName>
</protein>
<dbReference type="Gene3D" id="3.40.50.300">
    <property type="entry name" value="P-loop containing nucleotide triphosphate hydrolases"/>
    <property type="match status" value="1"/>
</dbReference>
<dbReference type="SUPFAM" id="SSF52540">
    <property type="entry name" value="P-loop containing nucleoside triphosphate hydrolases"/>
    <property type="match status" value="1"/>
</dbReference>
<dbReference type="eggNOG" id="COG4928">
    <property type="taxonomic scope" value="Bacteria"/>
</dbReference>
<dbReference type="InterPro" id="IPR011646">
    <property type="entry name" value="KAP_P-loop"/>
</dbReference>
<dbReference type="EMBL" id="CP000681">
    <property type="protein sequence ID" value="ABP73894.1"/>
    <property type="molecule type" value="Genomic_DNA"/>
</dbReference>
<dbReference type="InterPro" id="IPR027417">
    <property type="entry name" value="P-loop_NTPase"/>
</dbReference>
<gene>
    <name evidence="2" type="ordered locus">Sputcn32_0158</name>
</gene>
<sequence length="445" mass="49983">MEIQNLKFEDRDEFKRKSIAAKVISVLQADIDISPMVIDGSWGTGKTEFCHKLINLMHVSDTHHLIYVDAFKADHADEPLMTVLAEVIKVLPDDDSKQSFMKKALPAVRYGLKTIAKAGVSHLLRQDIADVADDFDKQIQGAADKAIDATVESVLKDHVKADKNLKALQVALADIAAIKPIVLFIDELDRCRPNFAVDMLEIIKHTFDVDGVKFVLITNTQQLKASINHCYGLSVDAQRYLDKFVKFTIALPETVDTNAHRESIAAIEHYKNLVRSSHVLVDMKLYECGSIRTIEQIIIANRLSLREVETVVRHIEIYVTLAQSNNLQSNTIFGYKVLTILAIAIYSIQPEVALSILQKKLDAKDIGNCLGISSLSNNIQGRPDEQELICYMLGYTALHNKEHFTPTEDVDVWKQESAQYFRGAHWRTDDFASICAEAIQTLTMC</sequence>
<evidence type="ECO:0000259" key="1">
    <source>
        <dbReference type="Pfam" id="PF07693"/>
    </source>
</evidence>
<organism evidence="2">
    <name type="scientific">Shewanella putrefaciens (strain CN-32 / ATCC BAA-453)</name>
    <dbReference type="NCBI Taxonomy" id="319224"/>
    <lineage>
        <taxon>Bacteria</taxon>
        <taxon>Pseudomonadati</taxon>
        <taxon>Pseudomonadota</taxon>
        <taxon>Gammaproteobacteria</taxon>
        <taxon>Alteromonadales</taxon>
        <taxon>Shewanellaceae</taxon>
        <taxon>Shewanella</taxon>
    </lineage>
</organism>
<feature type="domain" description="KAP NTPase" evidence="1">
    <location>
        <begin position="17"/>
        <end position="299"/>
    </location>
</feature>
<dbReference type="Pfam" id="PF07693">
    <property type="entry name" value="KAP_NTPase"/>
    <property type="match status" value="1"/>
</dbReference>